<accession>A0A6C0J948</accession>
<reference evidence="1" key="1">
    <citation type="journal article" date="2020" name="Nature">
        <title>Giant virus diversity and host interactions through global metagenomics.</title>
        <authorList>
            <person name="Schulz F."/>
            <person name="Roux S."/>
            <person name="Paez-Espino D."/>
            <person name="Jungbluth S."/>
            <person name="Walsh D.A."/>
            <person name="Denef V.J."/>
            <person name="McMahon K.D."/>
            <person name="Konstantinidis K.T."/>
            <person name="Eloe-Fadrosh E.A."/>
            <person name="Kyrpides N.C."/>
            <person name="Woyke T."/>
        </authorList>
    </citation>
    <scope>NUCLEOTIDE SEQUENCE</scope>
    <source>
        <strain evidence="1">GVMAG-M-3300025860-20</strain>
    </source>
</reference>
<sequence>METSTILPFCPRCKSLMTYSGTELTCELCEYKQNLAKRTKLKSTIYKSVMDKKINMSVVYDQSLHRTSKIDCINAECPTHDIEKWGQHTDDGFLIQPDMVMMNYYDKEDRINTYVCCVCKHTTLPQQNL</sequence>
<dbReference type="EMBL" id="MN740334">
    <property type="protein sequence ID" value="QHU01047.1"/>
    <property type="molecule type" value="Genomic_DNA"/>
</dbReference>
<evidence type="ECO:0000313" key="1">
    <source>
        <dbReference type="EMBL" id="QHU01047.1"/>
    </source>
</evidence>
<name>A0A6C0J948_9ZZZZ</name>
<protein>
    <recommendedName>
        <fullName evidence="2">DNA-directed RNA polymerase M/15kDa subunit domain-containing protein</fullName>
    </recommendedName>
</protein>
<evidence type="ECO:0008006" key="2">
    <source>
        <dbReference type="Google" id="ProtNLM"/>
    </source>
</evidence>
<proteinExistence type="predicted"/>
<organism evidence="1">
    <name type="scientific">viral metagenome</name>
    <dbReference type="NCBI Taxonomy" id="1070528"/>
    <lineage>
        <taxon>unclassified sequences</taxon>
        <taxon>metagenomes</taxon>
        <taxon>organismal metagenomes</taxon>
    </lineage>
</organism>
<dbReference type="AlphaFoldDB" id="A0A6C0J948"/>